<dbReference type="EMBL" id="FOWW01000005">
    <property type="protein sequence ID" value="SFQ22195.1"/>
    <property type="molecule type" value="Genomic_DNA"/>
</dbReference>
<evidence type="ECO:0000256" key="1">
    <source>
        <dbReference type="SAM" id="MobiDB-lite"/>
    </source>
</evidence>
<dbReference type="Proteomes" id="UP000198727">
    <property type="component" value="Unassembled WGS sequence"/>
</dbReference>
<protein>
    <submittedName>
        <fullName evidence="2">Uncharacterized protein</fullName>
    </submittedName>
</protein>
<accession>A0A1I5WQW4</accession>
<dbReference type="AlphaFoldDB" id="A0A1I5WQW4"/>
<dbReference type="RefSeq" id="WP_092531086.1">
    <property type="nucleotide sequence ID" value="NZ_FOWW01000005.1"/>
</dbReference>
<name>A0A1I5WQW4_9PSEU</name>
<keyword evidence="3" id="KW-1185">Reference proteome</keyword>
<organism evidence="2 3">
    <name type="scientific">Amycolatopsis arida</name>
    <dbReference type="NCBI Taxonomy" id="587909"/>
    <lineage>
        <taxon>Bacteria</taxon>
        <taxon>Bacillati</taxon>
        <taxon>Actinomycetota</taxon>
        <taxon>Actinomycetes</taxon>
        <taxon>Pseudonocardiales</taxon>
        <taxon>Pseudonocardiaceae</taxon>
        <taxon>Amycolatopsis</taxon>
    </lineage>
</organism>
<sequence length="63" mass="6853">MSRVASVPVAPGADRRRAVNWEVAMSRIPDRTVPLRLLPEVTDVPIVPTGSTPATPVKRPPRD</sequence>
<feature type="region of interest" description="Disordered" evidence="1">
    <location>
        <begin position="44"/>
        <end position="63"/>
    </location>
</feature>
<evidence type="ECO:0000313" key="3">
    <source>
        <dbReference type="Proteomes" id="UP000198727"/>
    </source>
</evidence>
<reference evidence="3" key="1">
    <citation type="submission" date="2016-10" db="EMBL/GenBank/DDBJ databases">
        <authorList>
            <person name="Varghese N."/>
            <person name="Submissions S."/>
        </authorList>
    </citation>
    <scope>NUCLEOTIDE SEQUENCE [LARGE SCALE GENOMIC DNA]</scope>
    <source>
        <strain evidence="3">CGMCC 4.5579</strain>
    </source>
</reference>
<proteinExistence type="predicted"/>
<gene>
    <name evidence="2" type="ORF">SAMN05421810_105232</name>
</gene>
<evidence type="ECO:0000313" key="2">
    <source>
        <dbReference type="EMBL" id="SFQ22195.1"/>
    </source>
</evidence>